<dbReference type="Proteomes" id="UP000136450">
    <property type="component" value="Segment"/>
</dbReference>
<evidence type="ECO:0000256" key="1">
    <source>
        <dbReference type="SAM" id="MobiDB-lite"/>
    </source>
</evidence>
<reference evidence="2 3" key="1">
    <citation type="submission" date="2013-03" db="EMBL/GenBank/DDBJ databases">
        <title>Genomic and evolutionary features of invertebrate iridoviruse.</title>
        <authorList>
            <person name="Piegu B."/>
            <person name="Guizard S."/>
            <person name="Bideshi D."/>
            <person name="Spears T."/>
            <person name="Federici B."/>
            <person name="Bigot Y."/>
        </authorList>
    </citation>
    <scope>NUCLEOTIDE SEQUENCE [LARGE SCALE GENOMIC DNA]</scope>
</reference>
<accession>W8W1S0</accession>
<proteinExistence type="predicted"/>
<dbReference type="EMBL" id="HF920636">
    <property type="protein sequence ID" value="CCV02292.1"/>
    <property type="molecule type" value="Genomic_DNA"/>
</dbReference>
<feature type="region of interest" description="Disordered" evidence="1">
    <location>
        <begin position="184"/>
        <end position="230"/>
    </location>
</feature>
<protein>
    <submittedName>
        <fullName evidence="2">[GSEE] tandem repeats</fullName>
    </submittedName>
</protein>
<feature type="compositionally biased region" description="Acidic residues" evidence="1">
    <location>
        <begin position="189"/>
        <end position="230"/>
    </location>
</feature>
<name>W8W1S0_9VIRU</name>
<evidence type="ECO:0000313" key="2">
    <source>
        <dbReference type="EMBL" id="CCV02292.1"/>
    </source>
</evidence>
<organism evidence="2 3">
    <name type="scientific">Invertebrate iridescent virus 30</name>
    <dbReference type="NCBI Taxonomy" id="345585"/>
    <lineage>
        <taxon>Viruses</taxon>
        <taxon>Varidnaviria</taxon>
        <taxon>Bamfordvirae</taxon>
        <taxon>Nucleocytoviricota</taxon>
        <taxon>Megaviricetes</taxon>
        <taxon>Pimascovirales</taxon>
        <taxon>Pimascovirales incertae sedis</taxon>
        <taxon>Iridoviridae</taxon>
        <taxon>Betairidovirinae</taxon>
        <taxon>Chloriridovirus</taxon>
        <taxon>Chloriridovirus simulium1</taxon>
        <taxon>Invertebrate iridescent virus 22</taxon>
    </lineage>
</organism>
<dbReference type="RefSeq" id="YP_009010391.1">
    <property type="nucleotide sequence ID" value="NC_023611.1"/>
</dbReference>
<evidence type="ECO:0000313" key="3">
    <source>
        <dbReference type="Proteomes" id="UP000136450"/>
    </source>
</evidence>
<dbReference type="GeneID" id="18501291"/>
<gene>
    <name evidence="2" type="primary">097R</name>
    <name evidence="2" type="ORF">IIV30_097R</name>
</gene>
<dbReference type="KEGG" id="vg:18501291"/>
<sequence length="230" mass="26692">MYMKNNQNDTNDFYQWLKDQPKNKKITDDIIDKWLETQDLKVKNEFSDYPYLDVLQKYTKNTLILLAEKIMAIQCAKSILKSEIVEDLTLFFKFDVCKFITLKNHTNLLNFFTEEYENLTTNNQKKIKKFFKVKDNIPKCLLLKYIFDHLLNKTFEWFENFGIKTIPVCKFKKCRVPLVIIKDSTNDSGESDGSEEGESDGSEEGESDGSEEGESDGSEEGESDGSEEGE</sequence>